<dbReference type="GO" id="GO:0070939">
    <property type="term" value="C:Dsl1/NZR complex"/>
    <property type="evidence" value="ECO:0007669"/>
    <property type="project" value="TreeGrafter"/>
</dbReference>
<keyword evidence="3" id="KW-0256">Endoplasmic reticulum</keyword>
<dbReference type="Proteomes" id="UP000424527">
    <property type="component" value="Unassembled WGS sequence"/>
</dbReference>
<dbReference type="PANTHER" id="PTHR15922">
    <property type="entry name" value="NEUROBLASTOMA-AMPLIFIED SEQUENCE"/>
    <property type="match status" value="1"/>
</dbReference>
<dbReference type="GO" id="GO:0006890">
    <property type="term" value="P:retrograde vesicle-mediated transport, Golgi to endoplasmic reticulum"/>
    <property type="evidence" value="ECO:0007669"/>
    <property type="project" value="InterPro"/>
</dbReference>
<evidence type="ECO:0000313" key="9">
    <source>
        <dbReference type="Proteomes" id="UP000424527"/>
    </source>
</evidence>
<comment type="caution">
    <text evidence="8">The sequence shown here is derived from an EMBL/GenBank/DDBJ whole genome shotgun (WGS) entry which is preliminary data.</text>
</comment>
<dbReference type="InterPro" id="IPR054751">
    <property type="entry name" value="NBAS_C"/>
</dbReference>
<dbReference type="EMBL" id="REGW02000014">
    <property type="protein sequence ID" value="KAE8286936.1"/>
    <property type="molecule type" value="Genomic_DNA"/>
</dbReference>
<evidence type="ECO:0000256" key="1">
    <source>
        <dbReference type="ARBA" id="ARBA00004240"/>
    </source>
</evidence>
<evidence type="ECO:0000259" key="7">
    <source>
        <dbReference type="Pfam" id="PF22913"/>
    </source>
</evidence>
<evidence type="ECO:0000256" key="3">
    <source>
        <dbReference type="ARBA" id="ARBA00022824"/>
    </source>
</evidence>
<dbReference type="Pfam" id="PF08314">
    <property type="entry name" value="Sec39"/>
    <property type="match status" value="1"/>
</dbReference>
<feature type="domain" description="NBAS subunit of NRZ tethering complex C-terminal" evidence="7">
    <location>
        <begin position="922"/>
        <end position="1045"/>
    </location>
</feature>
<protein>
    <submittedName>
        <fullName evidence="8">Neuroblastoma-amplified sequence Neuroblastoma-amplified gene protein-like protein</fullName>
    </submittedName>
</protein>
<feature type="domain" description="Sec39" evidence="6">
    <location>
        <begin position="94"/>
        <end position="289"/>
    </location>
</feature>
<reference evidence="8 9" key="1">
    <citation type="submission" date="2019-07" db="EMBL/GenBank/DDBJ databases">
        <title>Chromosome genome assembly for large yellow croaker.</title>
        <authorList>
            <person name="Xiao S."/>
        </authorList>
    </citation>
    <scope>NUCLEOTIDE SEQUENCE [LARGE SCALE GENOMIC DNA]</scope>
    <source>
        <strain evidence="8">JMULYC20181020</strain>
        <tissue evidence="8">Muscle</tissue>
    </source>
</reference>
<dbReference type="PANTHER" id="PTHR15922:SF2">
    <property type="entry name" value="NBAS SUBUNIT OF NRZ TETHERING COMPLEX"/>
    <property type="match status" value="1"/>
</dbReference>
<sequence length="1298" mass="144110">MVKLCRHTGRKNPPVSETVWRGLLQDLLDMQQNVYTCLKPEICHQVFVESLLCSSSVENVRLAGQLMHCSKVSQDVPVSLSFRGKSYALKVAYDNSVELVLAAAREYFNSSTTLTDPCMGLARACLQLITDCPLAVQDELDLISALGQLEHFSVSILPLQVRLRSNRLSLIEKCIADCPTAYKQSTTLLHLASLLRVAGDDKAARKGQVLTLLAEQALRCRDFKASYIHCQDLMAAGYSPAWDVCSQLGQCEGYGDLEARQELLAFSLTHCPPDNIHGLLAASSDLQTQVLYQAVNYQMEPVITESGREADETDSAKACAPSAGSPVGTAGDLLHRTTAKTMKVLTTTGLTTKAVLTAVSDHRWWKESLNYLRPLQGHDAGASSQEGACENSNLERQGCSPFYQEVIDDPYVDLSQDVYSSYKDVPQENFAEVLLRTGKLAETKTEGQTLFPATEVLLQLANDAFPRDMMLALSYLLALPQVLDANRCFEKQCHSALSLQLAAYYYSLQIYSHLTPCFKNKNHTLYQADPKELIRLVTHHVSAYSDWPEELQKLINQLRMYNERLTDFTQAQVLQGLGRGVDVQRFSSDSDYKKETILGLTETLDDGVYKIALSLAKRYSVPLWEVYMTHLEFLFTDSGLSTKDIETRSGSLSLFDTLKCDPQAFYSHMTKYVLPTVEGTDQSRLLYYYTLLDAAGCEPYVTTTIKPDSHVRLLKKLRAVANGLNYRKLTDESLDPLATLQPVLTSQNVLSISKLANRLPVPGGGGATVSPSAVHAVWLQKLFWKGDPHLLKRPPQNDQDYLHAYDTCVKYLDRLIPVDAVRFLDSITFSPDAAEHLSIQARSEVLKRATKSLRQLGEKSKKRGGDGSGEQEGTDPAGMTFDEAIAHLQQSQAHLDTLSHAFILSLKDSQQHYSQLYDLSRSERSKVHELAVTMATDGQPMERIGELLRVAVGPLDLSVKTVLCDAVERVVSALSGDPDTLTDYPQPLGVLEAMVTAVHNNVQSGDSAVTSDDLLAWLHPFCGDASLPVRPRIDVLQILESNFSLQDSDVRLLLLYRTQAVLKDREVQIEDVENEEKRYALFLELLEAAQKWEDFQQLMLLLQAWPPMMKEEVAQSERNPWVVLTSALLTHCQGSEVTLDLDQQVVTMVRSLYNTKHKLPAQCIRHITTLLLQSQPSLQQPALKLMAESGDEQLLQLTLDQINSMTAETSSSCDAELLSLLLDAGLLVGCVSSTLYPLLSSHMLSHQQERGWDVEKAAAELLAAGHGPEAGSLLLAHRGTHQAQFTFNSALAVLRKWL</sequence>
<name>A0A6G0I6Y1_LARCR</name>
<evidence type="ECO:0000256" key="5">
    <source>
        <dbReference type="SAM" id="MobiDB-lite"/>
    </source>
</evidence>
<evidence type="ECO:0000256" key="2">
    <source>
        <dbReference type="ARBA" id="ARBA00022448"/>
    </source>
</evidence>
<accession>A0A6G0I6Y1</accession>
<comment type="subcellular location">
    <subcellularLocation>
        <location evidence="1">Endoplasmic reticulum</location>
    </subcellularLocation>
</comment>
<evidence type="ECO:0000256" key="4">
    <source>
        <dbReference type="ARBA" id="ARBA00022927"/>
    </source>
</evidence>
<keyword evidence="9" id="KW-1185">Reference proteome</keyword>
<feature type="region of interest" description="Disordered" evidence="5">
    <location>
        <begin position="854"/>
        <end position="877"/>
    </location>
</feature>
<keyword evidence="4" id="KW-0653">Protein transport</keyword>
<organism evidence="8 9">
    <name type="scientific">Larimichthys crocea</name>
    <name type="common">Large yellow croaker</name>
    <name type="synonym">Pseudosciaena crocea</name>
    <dbReference type="NCBI Taxonomy" id="215358"/>
    <lineage>
        <taxon>Eukaryota</taxon>
        <taxon>Metazoa</taxon>
        <taxon>Chordata</taxon>
        <taxon>Craniata</taxon>
        <taxon>Vertebrata</taxon>
        <taxon>Euteleostomi</taxon>
        <taxon>Actinopterygii</taxon>
        <taxon>Neopterygii</taxon>
        <taxon>Teleostei</taxon>
        <taxon>Neoteleostei</taxon>
        <taxon>Acanthomorphata</taxon>
        <taxon>Eupercaria</taxon>
        <taxon>Sciaenidae</taxon>
        <taxon>Larimichthys</taxon>
    </lineage>
</organism>
<evidence type="ECO:0000313" key="8">
    <source>
        <dbReference type="EMBL" id="KAE8286936.1"/>
    </source>
</evidence>
<dbReference type="GO" id="GO:0015031">
    <property type="term" value="P:protein transport"/>
    <property type="evidence" value="ECO:0007669"/>
    <property type="project" value="UniProtKB-KW"/>
</dbReference>
<feature type="compositionally biased region" description="Basic and acidic residues" evidence="5">
    <location>
        <begin position="856"/>
        <end position="865"/>
    </location>
</feature>
<dbReference type="GO" id="GO:0000149">
    <property type="term" value="F:SNARE binding"/>
    <property type="evidence" value="ECO:0007669"/>
    <property type="project" value="TreeGrafter"/>
</dbReference>
<proteinExistence type="predicted"/>
<gene>
    <name evidence="8" type="ORF">D5F01_LYC14892</name>
</gene>
<dbReference type="InterPro" id="IPR013244">
    <property type="entry name" value="Sec39_domain"/>
</dbReference>
<evidence type="ECO:0000259" key="6">
    <source>
        <dbReference type="Pfam" id="PF08314"/>
    </source>
</evidence>
<dbReference type="Pfam" id="PF22913">
    <property type="entry name" value="NBAS_11th"/>
    <property type="match status" value="1"/>
</dbReference>
<keyword evidence="2" id="KW-0813">Transport</keyword>